<dbReference type="InterPro" id="IPR000209">
    <property type="entry name" value="Peptidase_S8/S53_dom"/>
</dbReference>
<dbReference type="Proteomes" id="UP000477285">
    <property type="component" value="Unassembled WGS sequence"/>
</dbReference>
<proteinExistence type="inferred from homology"/>
<keyword evidence="4" id="KW-0720">Serine protease</keyword>
<evidence type="ECO:0000259" key="6">
    <source>
        <dbReference type="Pfam" id="PF00082"/>
    </source>
</evidence>
<dbReference type="Gene3D" id="3.40.50.200">
    <property type="entry name" value="Peptidase S8/S53 domain"/>
    <property type="match status" value="1"/>
</dbReference>
<gene>
    <name evidence="7" type="ORF">GT728_16405</name>
</gene>
<organism evidence="7 8">
    <name type="scientific">Blautia wexlerae</name>
    <dbReference type="NCBI Taxonomy" id="418240"/>
    <lineage>
        <taxon>Bacteria</taxon>
        <taxon>Bacillati</taxon>
        <taxon>Bacillota</taxon>
        <taxon>Clostridia</taxon>
        <taxon>Lachnospirales</taxon>
        <taxon>Lachnospiraceae</taxon>
        <taxon>Blautia</taxon>
    </lineage>
</organism>
<evidence type="ECO:0000313" key="8">
    <source>
        <dbReference type="Proteomes" id="UP000477285"/>
    </source>
</evidence>
<evidence type="ECO:0000313" key="7">
    <source>
        <dbReference type="EMBL" id="MZL34731.1"/>
    </source>
</evidence>
<evidence type="ECO:0000256" key="2">
    <source>
        <dbReference type="ARBA" id="ARBA00022670"/>
    </source>
</evidence>
<protein>
    <submittedName>
        <fullName evidence="7">S8 family serine peptidase</fullName>
    </submittedName>
</protein>
<dbReference type="RefSeq" id="WP_025578770.1">
    <property type="nucleotide sequence ID" value="NZ_WWVI01000048.1"/>
</dbReference>
<evidence type="ECO:0000256" key="4">
    <source>
        <dbReference type="ARBA" id="ARBA00022825"/>
    </source>
</evidence>
<comment type="caution">
    <text evidence="5">Lacks conserved residue(s) required for the propagation of feature annotation.</text>
</comment>
<dbReference type="PANTHER" id="PTHR43806">
    <property type="entry name" value="PEPTIDASE S8"/>
    <property type="match status" value="1"/>
</dbReference>
<evidence type="ECO:0000256" key="5">
    <source>
        <dbReference type="PROSITE-ProRule" id="PRU01240"/>
    </source>
</evidence>
<evidence type="ECO:0000256" key="3">
    <source>
        <dbReference type="ARBA" id="ARBA00022801"/>
    </source>
</evidence>
<comment type="similarity">
    <text evidence="1 5">Belongs to the peptidase S8 family.</text>
</comment>
<dbReference type="AlphaFoldDB" id="A0A6L8T8K2"/>
<dbReference type="GO" id="GO:0006508">
    <property type="term" value="P:proteolysis"/>
    <property type="evidence" value="ECO:0007669"/>
    <property type="project" value="UniProtKB-KW"/>
</dbReference>
<dbReference type="GO" id="GO:0004252">
    <property type="term" value="F:serine-type endopeptidase activity"/>
    <property type="evidence" value="ECO:0007669"/>
    <property type="project" value="InterPro"/>
</dbReference>
<accession>A0A6L8T8K2</accession>
<dbReference type="EMBL" id="WWVQ01000050">
    <property type="protein sequence ID" value="MZL34731.1"/>
    <property type="molecule type" value="Genomic_DNA"/>
</dbReference>
<dbReference type="InterPro" id="IPR036852">
    <property type="entry name" value="Peptidase_S8/S53_dom_sf"/>
</dbReference>
<reference evidence="7 8" key="1">
    <citation type="journal article" date="2019" name="Nat. Med.">
        <title>A library of human gut bacterial isolates paired with longitudinal multiomics data enables mechanistic microbiome research.</title>
        <authorList>
            <person name="Poyet M."/>
            <person name="Groussin M."/>
            <person name="Gibbons S.M."/>
            <person name="Avila-Pacheco J."/>
            <person name="Jiang X."/>
            <person name="Kearney S.M."/>
            <person name="Perrotta A.R."/>
            <person name="Berdy B."/>
            <person name="Zhao S."/>
            <person name="Lieberman T.D."/>
            <person name="Swanson P.K."/>
            <person name="Smith M."/>
            <person name="Roesemann S."/>
            <person name="Alexander J.E."/>
            <person name="Rich S.A."/>
            <person name="Livny J."/>
            <person name="Vlamakis H."/>
            <person name="Clish C."/>
            <person name="Bullock K."/>
            <person name="Deik A."/>
            <person name="Scott J."/>
            <person name="Pierce K.A."/>
            <person name="Xavier R.J."/>
            <person name="Alm E.J."/>
        </authorList>
    </citation>
    <scope>NUCLEOTIDE SEQUENCE [LARGE SCALE GENOMIC DNA]</scope>
    <source>
        <strain evidence="7 8">BIOML-A1</strain>
    </source>
</reference>
<dbReference type="PROSITE" id="PS00136">
    <property type="entry name" value="SUBTILASE_ASP"/>
    <property type="match status" value="1"/>
</dbReference>
<dbReference type="PANTHER" id="PTHR43806:SF11">
    <property type="entry name" value="CEREVISIN-RELATED"/>
    <property type="match status" value="1"/>
</dbReference>
<dbReference type="PROSITE" id="PS51892">
    <property type="entry name" value="SUBTILASE"/>
    <property type="match status" value="1"/>
</dbReference>
<keyword evidence="3" id="KW-0378">Hydrolase</keyword>
<name>A0A6L8T8K2_9FIRM</name>
<dbReference type="GeneID" id="75078922"/>
<evidence type="ECO:0000256" key="1">
    <source>
        <dbReference type="ARBA" id="ARBA00011073"/>
    </source>
</evidence>
<dbReference type="InterPro" id="IPR050131">
    <property type="entry name" value="Peptidase_S8_subtilisin-like"/>
</dbReference>
<feature type="domain" description="Peptidase S8/S53" evidence="6">
    <location>
        <begin position="2"/>
        <end position="227"/>
    </location>
</feature>
<comment type="caution">
    <text evidence="7">The sequence shown here is derived from an EMBL/GenBank/DDBJ whole genome shotgun (WGS) entry which is preliminary data.</text>
</comment>
<dbReference type="Pfam" id="PF00082">
    <property type="entry name" value="Peptidase_S8"/>
    <property type="match status" value="1"/>
</dbReference>
<dbReference type="SUPFAM" id="SSF52743">
    <property type="entry name" value="Subtilisin-like"/>
    <property type="match status" value="1"/>
</dbReference>
<dbReference type="InterPro" id="IPR023827">
    <property type="entry name" value="Peptidase_S8_Asp-AS"/>
</dbReference>
<keyword evidence="2" id="KW-0645">Protease</keyword>
<sequence length="333" mass="37672">MKVKVAVIDSGIELYHEAFKNSHVSGTRIIKRGCCLEKNEDIYDTSGHGTACASMIVSECPYVDIVSIGILDGNGKSNLAALEFALESLINSDVSIINMSLAFNILVDQKLYRILKKLSEQNVTIIASMSNEGNVSYPAAYDNVIGVRAGILEKECGFWFSKSESVQCIMDCVTPVVAVPSNKYIMIPSCNSIAAARLTGIVSKMFWEKKTNKISYETVCDWLYDKALRNEWGESELSTRFRVPEKNDWFVENNDSILNEMYQVIGQYFEKRFSDKQICDIELLTRTGPLKMEMVIPFLEYVKKTMDIKIDYLKVNRYHLLTVGTLVKYIKSL</sequence>